<dbReference type="EMBL" id="JBJKFK010000979">
    <property type="protein sequence ID" value="KAL3314502.1"/>
    <property type="molecule type" value="Genomic_DNA"/>
</dbReference>
<feature type="domain" description="SMB" evidence="3">
    <location>
        <begin position="87"/>
        <end position="111"/>
    </location>
</feature>
<dbReference type="Gene3D" id="4.10.410.20">
    <property type="match status" value="1"/>
</dbReference>
<feature type="chain" id="PRO_5044751035" description="SMB domain-containing protein" evidence="2">
    <location>
        <begin position="30"/>
        <end position="119"/>
    </location>
</feature>
<proteinExistence type="predicted"/>
<dbReference type="InterPro" id="IPR001212">
    <property type="entry name" value="Somatomedin_B_dom"/>
</dbReference>
<protein>
    <recommendedName>
        <fullName evidence="3">SMB domain-containing protein</fullName>
    </recommendedName>
</protein>
<evidence type="ECO:0000256" key="1">
    <source>
        <dbReference type="ARBA" id="ARBA00023157"/>
    </source>
</evidence>
<name>A0ABD2Q5S0_9PLAT</name>
<reference evidence="4 5" key="1">
    <citation type="submission" date="2024-11" db="EMBL/GenBank/DDBJ databases">
        <title>Adaptive evolution of stress response genes in parasites aligns with host niche diversity.</title>
        <authorList>
            <person name="Hahn C."/>
            <person name="Resl P."/>
        </authorList>
    </citation>
    <scope>NUCLEOTIDE SEQUENCE [LARGE SCALE GENOMIC DNA]</scope>
    <source>
        <strain evidence="4">EGGRZ-B1_66</strain>
        <tissue evidence="4">Body</tissue>
    </source>
</reference>
<dbReference type="SUPFAM" id="SSF90188">
    <property type="entry name" value="Somatomedin B domain"/>
    <property type="match status" value="1"/>
</dbReference>
<evidence type="ECO:0000313" key="5">
    <source>
        <dbReference type="Proteomes" id="UP001626550"/>
    </source>
</evidence>
<accession>A0ABD2Q5S0</accession>
<dbReference type="PROSITE" id="PS50958">
    <property type="entry name" value="SMB_2"/>
    <property type="match status" value="1"/>
</dbReference>
<evidence type="ECO:0000313" key="4">
    <source>
        <dbReference type="EMBL" id="KAL3314502.1"/>
    </source>
</evidence>
<dbReference type="InterPro" id="IPR036024">
    <property type="entry name" value="Somatomedin_B-like_dom_sf"/>
</dbReference>
<feature type="signal peptide" evidence="2">
    <location>
        <begin position="1"/>
        <end position="29"/>
    </location>
</feature>
<evidence type="ECO:0000256" key="2">
    <source>
        <dbReference type="SAM" id="SignalP"/>
    </source>
</evidence>
<organism evidence="4 5">
    <name type="scientific">Cichlidogyrus casuarinus</name>
    <dbReference type="NCBI Taxonomy" id="1844966"/>
    <lineage>
        <taxon>Eukaryota</taxon>
        <taxon>Metazoa</taxon>
        <taxon>Spiralia</taxon>
        <taxon>Lophotrochozoa</taxon>
        <taxon>Platyhelminthes</taxon>
        <taxon>Monogenea</taxon>
        <taxon>Monopisthocotylea</taxon>
        <taxon>Dactylogyridea</taxon>
        <taxon>Ancyrocephalidae</taxon>
        <taxon>Cichlidogyrus</taxon>
    </lineage>
</organism>
<evidence type="ECO:0000259" key="3">
    <source>
        <dbReference type="PROSITE" id="PS50958"/>
    </source>
</evidence>
<keyword evidence="1" id="KW-1015">Disulfide bond</keyword>
<comment type="caution">
    <text evidence="4">The sequence shown here is derived from an EMBL/GenBank/DDBJ whole genome shotgun (WGS) entry which is preliminary data.</text>
</comment>
<dbReference type="AlphaFoldDB" id="A0ABD2Q5S0"/>
<gene>
    <name evidence="4" type="ORF">Ciccas_006880</name>
</gene>
<keyword evidence="5" id="KW-1185">Reference proteome</keyword>
<dbReference type="PROSITE" id="PS00524">
    <property type="entry name" value="SMB_1"/>
    <property type="match status" value="1"/>
</dbReference>
<sequence>MDHSHAQSWIHDLMIVCLLLACLPFSAEGSCRTSNNEPICCQGKQSHCYGFEIDWDRSTFNNRGFNRSALARLGRNALPSGIKMKRCFCDDSCVSSKDCCADYRNLCEKPSKLAHPTFK</sequence>
<keyword evidence="2" id="KW-0732">Signal</keyword>
<dbReference type="Proteomes" id="UP001626550">
    <property type="component" value="Unassembled WGS sequence"/>
</dbReference>
<dbReference type="Pfam" id="PF01033">
    <property type="entry name" value="Somatomedin_B"/>
    <property type="match status" value="1"/>
</dbReference>